<dbReference type="GO" id="GO:0008289">
    <property type="term" value="F:lipid binding"/>
    <property type="evidence" value="ECO:0007669"/>
    <property type="project" value="UniProtKB-KW"/>
</dbReference>
<feature type="domain" description="Bifunctional inhibitor/plant lipid transfer protein/seed storage helical" evidence="6">
    <location>
        <begin position="33"/>
        <end position="118"/>
    </location>
</feature>
<keyword evidence="4" id="KW-0813">Transport</keyword>
<comment type="function">
    <text evidence="4">Plant non-specific lipid-transfer proteins transfer phospholipids as well as galactolipids across membranes. May play a role in wax or cutin deposition in the cell walls of expanding epidermal cells and certain secretory tissues.</text>
</comment>
<proteinExistence type="inferred from homology"/>
<comment type="similarity">
    <text evidence="1 4">Belongs to the plant LTP family.</text>
</comment>
<dbReference type="PaxDb" id="3827-XP_004488083.1"/>
<feature type="signal peptide" evidence="5">
    <location>
        <begin position="1"/>
        <end position="25"/>
    </location>
</feature>
<dbReference type="PRINTS" id="PR00382">
    <property type="entry name" value="LIPIDTRNSFER"/>
</dbReference>
<dbReference type="Pfam" id="PF00234">
    <property type="entry name" value="Tryp_alpha_amyl"/>
    <property type="match status" value="1"/>
</dbReference>
<name>A0A1S2XEG1_CICAR</name>
<dbReference type="SUPFAM" id="SSF47699">
    <property type="entry name" value="Bifunctional inhibitor/lipid-transfer protein/seed storage 2S albumin"/>
    <property type="match status" value="1"/>
</dbReference>
<dbReference type="RefSeq" id="XP_004488083.2">
    <property type="nucleotide sequence ID" value="XM_004488026.3"/>
</dbReference>
<dbReference type="PANTHER" id="PTHR33076">
    <property type="entry name" value="NON-SPECIFIC LIPID-TRANSFER PROTEIN 2-RELATED"/>
    <property type="match status" value="1"/>
</dbReference>
<keyword evidence="3" id="KW-1015">Disulfide bond</keyword>
<evidence type="ECO:0000259" key="6">
    <source>
        <dbReference type="SMART" id="SM00499"/>
    </source>
</evidence>
<dbReference type="SMART" id="SM00499">
    <property type="entry name" value="AAI"/>
    <property type="match status" value="1"/>
</dbReference>
<dbReference type="Gene3D" id="1.10.110.10">
    <property type="entry name" value="Plant lipid-transfer and hydrophobic proteins"/>
    <property type="match status" value="1"/>
</dbReference>
<dbReference type="Proteomes" id="UP000087171">
    <property type="component" value="Chromosome Ca1"/>
</dbReference>
<feature type="chain" id="PRO_5010317105" description="Non-specific lipid-transfer protein" evidence="5">
    <location>
        <begin position="26"/>
        <end position="122"/>
    </location>
</feature>
<evidence type="ECO:0000256" key="1">
    <source>
        <dbReference type="ARBA" id="ARBA00009748"/>
    </source>
</evidence>
<dbReference type="KEGG" id="cam:101515705"/>
<evidence type="ECO:0000313" key="8">
    <source>
        <dbReference type="RefSeq" id="XP_004488083.2"/>
    </source>
</evidence>
<keyword evidence="2 5" id="KW-0732">Signal</keyword>
<gene>
    <name evidence="8" type="primary">LOC101515705</name>
</gene>
<dbReference type="STRING" id="3827.A0A1S2XEG1"/>
<dbReference type="GO" id="GO:0006869">
    <property type="term" value="P:lipid transport"/>
    <property type="evidence" value="ECO:0007669"/>
    <property type="project" value="InterPro"/>
</dbReference>
<reference evidence="8" key="2">
    <citation type="submission" date="2025-08" db="UniProtKB">
        <authorList>
            <consortium name="RefSeq"/>
        </authorList>
    </citation>
    <scope>IDENTIFICATION</scope>
    <source>
        <tissue evidence="8">Etiolated seedlings</tissue>
    </source>
</reference>
<keyword evidence="7" id="KW-1185">Reference proteome</keyword>
<dbReference type="InterPro" id="IPR036312">
    <property type="entry name" value="Bifun_inhib/LTP/seed_sf"/>
</dbReference>
<dbReference type="GeneID" id="101515705"/>
<dbReference type="CDD" id="cd01960">
    <property type="entry name" value="nsLTP1"/>
    <property type="match status" value="1"/>
</dbReference>
<dbReference type="eggNOG" id="ENOG502S79G">
    <property type="taxonomic scope" value="Eukaryota"/>
</dbReference>
<keyword evidence="4" id="KW-0446">Lipid-binding</keyword>
<evidence type="ECO:0000256" key="5">
    <source>
        <dbReference type="SAM" id="SignalP"/>
    </source>
</evidence>
<dbReference type="InterPro" id="IPR000528">
    <property type="entry name" value="Plant_nsLTP"/>
</dbReference>
<accession>A0A1S2XEG1</accession>
<sequence length="122" mass="13207">MSGKKNVVVFVVVMVFSLFLTTMNAIQIDDITCSEALFSLIPCVPFLEGSNPPTPSPTCCSGANNLYQKANTTQIRRNICKCFKAASTKFGVNPDRAKQLPGLCSIPLSFPFDPKADCNTIP</sequence>
<evidence type="ECO:0000256" key="4">
    <source>
        <dbReference type="RuleBase" id="RU000628"/>
    </source>
</evidence>
<dbReference type="PROSITE" id="PS00597">
    <property type="entry name" value="PLANT_LTP"/>
    <property type="match status" value="1"/>
</dbReference>
<dbReference type="InterPro" id="IPR016140">
    <property type="entry name" value="Bifunc_inhib/LTP/seed_store"/>
</dbReference>
<evidence type="ECO:0000313" key="7">
    <source>
        <dbReference type="Proteomes" id="UP000087171"/>
    </source>
</evidence>
<dbReference type="AlphaFoldDB" id="A0A1S2XEG1"/>
<protein>
    <recommendedName>
        <fullName evidence="4">Non-specific lipid-transfer protein</fullName>
    </recommendedName>
</protein>
<organism evidence="7 8">
    <name type="scientific">Cicer arietinum</name>
    <name type="common">Chickpea</name>
    <name type="synonym">Garbanzo</name>
    <dbReference type="NCBI Taxonomy" id="3827"/>
    <lineage>
        <taxon>Eukaryota</taxon>
        <taxon>Viridiplantae</taxon>
        <taxon>Streptophyta</taxon>
        <taxon>Embryophyta</taxon>
        <taxon>Tracheophyta</taxon>
        <taxon>Spermatophyta</taxon>
        <taxon>Magnoliopsida</taxon>
        <taxon>eudicotyledons</taxon>
        <taxon>Gunneridae</taxon>
        <taxon>Pentapetalae</taxon>
        <taxon>rosids</taxon>
        <taxon>fabids</taxon>
        <taxon>Fabales</taxon>
        <taxon>Fabaceae</taxon>
        <taxon>Papilionoideae</taxon>
        <taxon>50 kb inversion clade</taxon>
        <taxon>NPAAA clade</taxon>
        <taxon>Hologalegina</taxon>
        <taxon>IRL clade</taxon>
        <taxon>Cicereae</taxon>
        <taxon>Cicer</taxon>
    </lineage>
</organism>
<reference evidence="7" key="1">
    <citation type="journal article" date="2013" name="Nat. Biotechnol.">
        <title>Draft genome sequence of chickpea (Cicer arietinum) provides a resource for trait improvement.</title>
        <authorList>
            <person name="Varshney R.K."/>
            <person name="Song C."/>
            <person name="Saxena R.K."/>
            <person name="Azam S."/>
            <person name="Yu S."/>
            <person name="Sharpe A.G."/>
            <person name="Cannon S."/>
            <person name="Baek J."/>
            <person name="Rosen B.D."/>
            <person name="Tar'an B."/>
            <person name="Millan T."/>
            <person name="Zhang X."/>
            <person name="Ramsay L.D."/>
            <person name="Iwata A."/>
            <person name="Wang Y."/>
            <person name="Nelson W."/>
            <person name="Farmer A.D."/>
            <person name="Gaur P.M."/>
            <person name="Soderlund C."/>
            <person name="Penmetsa R.V."/>
            <person name="Xu C."/>
            <person name="Bharti A.K."/>
            <person name="He W."/>
            <person name="Winter P."/>
            <person name="Zhao S."/>
            <person name="Hane J.K."/>
            <person name="Carrasquilla-Garcia N."/>
            <person name="Condie J.A."/>
            <person name="Upadhyaya H.D."/>
            <person name="Luo M.C."/>
            <person name="Thudi M."/>
            <person name="Gowda C.L."/>
            <person name="Singh N.P."/>
            <person name="Lichtenzveig J."/>
            <person name="Gali K.K."/>
            <person name="Rubio J."/>
            <person name="Nadarajan N."/>
            <person name="Dolezel J."/>
            <person name="Bansal K.C."/>
            <person name="Xu X."/>
            <person name="Edwards D."/>
            <person name="Zhang G."/>
            <person name="Kahl G."/>
            <person name="Gil J."/>
            <person name="Singh K.B."/>
            <person name="Datta S.K."/>
            <person name="Jackson S.A."/>
            <person name="Wang J."/>
            <person name="Cook D.R."/>
        </authorList>
    </citation>
    <scope>NUCLEOTIDE SEQUENCE [LARGE SCALE GENOMIC DNA]</scope>
    <source>
        <strain evidence="7">cv. CDC Frontier</strain>
    </source>
</reference>
<evidence type="ECO:0000256" key="3">
    <source>
        <dbReference type="ARBA" id="ARBA00023157"/>
    </source>
</evidence>
<dbReference type="OrthoDB" id="1377674at2759"/>
<evidence type="ECO:0000256" key="2">
    <source>
        <dbReference type="ARBA" id="ARBA00022729"/>
    </source>
</evidence>